<accession>A0ABV8HKG8</accession>
<feature type="transmembrane region" description="Helical" evidence="7">
    <location>
        <begin position="261"/>
        <end position="282"/>
    </location>
</feature>
<evidence type="ECO:0000256" key="6">
    <source>
        <dbReference type="ARBA" id="ARBA00023136"/>
    </source>
</evidence>
<keyword evidence="5 7" id="KW-1133">Transmembrane helix</keyword>
<evidence type="ECO:0000259" key="8">
    <source>
        <dbReference type="PROSITE" id="PS50928"/>
    </source>
</evidence>
<feature type="transmembrane region" description="Helical" evidence="7">
    <location>
        <begin position="34"/>
        <end position="55"/>
    </location>
</feature>
<dbReference type="SUPFAM" id="SSF161098">
    <property type="entry name" value="MetI-like"/>
    <property type="match status" value="1"/>
</dbReference>
<dbReference type="Gene3D" id="1.10.3720.10">
    <property type="entry name" value="MetI-like"/>
    <property type="match status" value="1"/>
</dbReference>
<evidence type="ECO:0000256" key="2">
    <source>
        <dbReference type="ARBA" id="ARBA00022448"/>
    </source>
</evidence>
<evidence type="ECO:0000256" key="3">
    <source>
        <dbReference type="ARBA" id="ARBA00022475"/>
    </source>
</evidence>
<dbReference type="InterPro" id="IPR050901">
    <property type="entry name" value="BP-dep_ABC_trans_perm"/>
</dbReference>
<evidence type="ECO:0000313" key="9">
    <source>
        <dbReference type="EMBL" id="MFC4032513.1"/>
    </source>
</evidence>
<evidence type="ECO:0000256" key="4">
    <source>
        <dbReference type="ARBA" id="ARBA00022692"/>
    </source>
</evidence>
<comment type="similarity">
    <text evidence="7">Belongs to the binding-protein-dependent transport system permease family.</text>
</comment>
<evidence type="ECO:0000313" key="10">
    <source>
        <dbReference type="Proteomes" id="UP001595765"/>
    </source>
</evidence>
<proteinExistence type="inferred from homology"/>
<dbReference type="PROSITE" id="PS50928">
    <property type="entry name" value="ABC_TM1"/>
    <property type="match status" value="1"/>
</dbReference>
<dbReference type="InterPro" id="IPR000515">
    <property type="entry name" value="MetI-like"/>
</dbReference>
<dbReference type="Proteomes" id="UP001595765">
    <property type="component" value="Unassembled WGS sequence"/>
</dbReference>
<keyword evidence="4 7" id="KW-0812">Transmembrane</keyword>
<keyword evidence="3" id="KW-1003">Cell membrane</keyword>
<dbReference type="PANTHER" id="PTHR32243:SF18">
    <property type="entry name" value="INNER MEMBRANE ABC TRANSPORTER PERMEASE PROTEIN YCJP"/>
    <property type="match status" value="1"/>
</dbReference>
<keyword evidence="10" id="KW-1185">Reference proteome</keyword>
<feature type="transmembrane region" description="Helical" evidence="7">
    <location>
        <begin position="160"/>
        <end position="182"/>
    </location>
</feature>
<dbReference type="InterPro" id="IPR035906">
    <property type="entry name" value="MetI-like_sf"/>
</dbReference>
<feature type="domain" description="ABC transmembrane type-1" evidence="8">
    <location>
        <begin position="91"/>
        <end position="282"/>
    </location>
</feature>
<comment type="caution">
    <text evidence="9">The sequence shown here is derived from an EMBL/GenBank/DDBJ whole genome shotgun (WGS) entry which is preliminary data.</text>
</comment>
<protein>
    <submittedName>
        <fullName evidence="9">Carbohydrate ABC transporter permease</fullName>
    </submittedName>
</protein>
<sequence>MSIAAQTGPATVAETPAARQVYTTPKKRRAGWNVLGLITAVIMGFPVYWMIITALRPSDEILSFHQKLYPSSLTLAQFRRAMAMPNFWNNAKSSVIISVFSVVIAIGIGLLAAYAIGRFHFWGKRALMITLLVVQLVPATSMLIPIYIQLNKAGGLNQYWGVIAVYSATTLPFSVWMLRGFIVNIPKELEESAMVDGCSQLSAFRRVILPLLAPGLVAASIYALMTAWNEYLFAYVLLQDNDKYTLSVWLLDFNTTRGTDYGALMAGSILIALPVVIFFLFVQRKVASGLTAGAVKG</sequence>
<dbReference type="Pfam" id="PF00528">
    <property type="entry name" value="BPD_transp_1"/>
    <property type="match status" value="1"/>
</dbReference>
<evidence type="ECO:0000256" key="7">
    <source>
        <dbReference type="RuleBase" id="RU363032"/>
    </source>
</evidence>
<keyword evidence="2 7" id="KW-0813">Transport</keyword>
<evidence type="ECO:0000256" key="1">
    <source>
        <dbReference type="ARBA" id="ARBA00004651"/>
    </source>
</evidence>
<dbReference type="EMBL" id="JBHSBB010000010">
    <property type="protein sequence ID" value="MFC4032513.1"/>
    <property type="molecule type" value="Genomic_DNA"/>
</dbReference>
<evidence type="ECO:0000256" key="5">
    <source>
        <dbReference type="ARBA" id="ARBA00022989"/>
    </source>
</evidence>
<keyword evidence="6 7" id="KW-0472">Membrane</keyword>
<feature type="transmembrane region" description="Helical" evidence="7">
    <location>
        <begin position="126"/>
        <end position="148"/>
    </location>
</feature>
<feature type="transmembrane region" description="Helical" evidence="7">
    <location>
        <begin position="203"/>
        <end position="225"/>
    </location>
</feature>
<dbReference type="PANTHER" id="PTHR32243">
    <property type="entry name" value="MALTOSE TRANSPORT SYSTEM PERMEASE-RELATED"/>
    <property type="match status" value="1"/>
</dbReference>
<dbReference type="CDD" id="cd06261">
    <property type="entry name" value="TM_PBP2"/>
    <property type="match status" value="1"/>
</dbReference>
<gene>
    <name evidence="9" type="ORF">ACFO3J_13595</name>
</gene>
<reference evidence="10" key="1">
    <citation type="journal article" date="2019" name="Int. J. Syst. Evol. Microbiol.">
        <title>The Global Catalogue of Microorganisms (GCM) 10K type strain sequencing project: providing services to taxonomists for standard genome sequencing and annotation.</title>
        <authorList>
            <consortium name="The Broad Institute Genomics Platform"/>
            <consortium name="The Broad Institute Genome Sequencing Center for Infectious Disease"/>
            <person name="Wu L."/>
            <person name="Ma J."/>
        </authorList>
    </citation>
    <scope>NUCLEOTIDE SEQUENCE [LARGE SCALE GENOMIC DNA]</scope>
    <source>
        <strain evidence="10">CGMCC 4.7237</strain>
    </source>
</reference>
<dbReference type="RefSeq" id="WP_386429530.1">
    <property type="nucleotide sequence ID" value="NZ_JBHSBB010000010.1"/>
</dbReference>
<name>A0ABV8HKG8_9ACTN</name>
<organism evidence="9 10">
    <name type="scientific">Streptomyces polygonati</name>
    <dbReference type="NCBI Taxonomy" id="1617087"/>
    <lineage>
        <taxon>Bacteria</taxon>
        <taxon>Bacillati</taxon>
        <taxon>Actinomycetota</taxon>
        <taxon>Actinomycetes</taxon>
        <taxon>Kitasatosporales</taxon>
        <taxon>Streptomycetaceae</taxon>
        <taxon>Streptomyces</taxon>
    </lineage>
</organism>
<feature type="transmembrane region" description="Helical" evidence="7">
    <location>
        <begin position="94"/>
        <end position="114"/>
    </location>
</feature>
<comment type="subcellular location">
    <subcellularLocation>
        <location evidence="1 7">Cell membrane</location>
        <topology evidence="1 7">Multi-pass membrane protein</topology>
    </subcellularLocation>
</comment>